<feature type="transmembrane region" description="Helical" evidence="11">
    <location>
        <begin position="196"/>
        <end position="218"/>
    </location>
</feature>
<keyword evidence="13" id="KW-1185">Reference proteome</keyword>
<gene>
    <name evidence="12" type="ORF">PAPYR_257</name>
</gene>
<keyword evidence="8 11" id="KW-1133">Transmembrane helix</keyword>
<comment type="catalytic activity">
    <reaction evidence="10">
        <text>an alpha-D-Man-(1-&gt;2)-alpha-D-Man-(1-&gt;2)-alpha-D-Man-(1-&gt;3)-[alpha-D-Man-(1-&gt;6)]-beta-D-Man-(1-&gt;4)-beta-D-GlcNAc-(1-&gt;4)-alpha-D-GlcNAc-diphospho-di-trans,poly-cis-dolichol + a di-trans,poly-cis-dolichyl beta-D-mannosyl phosphate = an alpha-D-Man-(1-&gt;2)-alpha-D-Man-(1-&gt;2)-alpha-D-Man-(1-&gt;3)-[alpha-D-Man-(1-&gt;3)-alpha-D-Man-(1-&gt;6)]-beta-D-Man-(1-&gt;4)-beta-D-GlcNAc-(1-&gt;4)-alpha-D-GlcNAc-diphospho-di-trans,poly-cis-dolichol + a di-trans,poly-cis-dolichyl phosphate + H(+)</text>
        <dbReference type="Rhea" id="RHEA:29527"/>
        <dbReference type="Rhea" id="RHEA-COMP:19498"/>
        <dbReference type="Rhea" id="RHEA-COMP:19501"/>
        <dbReference type="Rhea" id="RHEA-COMP:19516"/>
        <dbReference type="Rhea" id="RHEA-COMP:19517"/>
        <dbReference type="ChEBI" id="CHEBI:15378"/>
        <dbReference type="ChEBI" id="CHEBI:57683"/>
        <dbReference type="ChEBI" id="CHEBI:58211"/>
        <dbReference type="ChEBI" id="CHEBI:132515"/>
        <dbReference type="ChEBI" id="CHEBI:132516"/>
        <dbReference type="EC" id="2.4.1.258"/>
    </reaction>
    <physiologicalReaction direction="left-to-right" evidence="10">
        <dbReference type="Rhea" id="RHEA:29528"/>
    </physiologicalReaction>
</comment>
<name>A0ABQ8UV98_9EUKA</name>
<keyword evidence="6 11" id="KW-0812">Transmembrane</keyword>
<keyword evidence="9 11" id="KW-0472">Membrane</keyword>
<evidence type="ECO:0000313" key="13">
    <source>
        <dbReference type="Proteomes" id="UP001141327"/>
    </source>
</evidence>
<feature type="transmembrane region" description="Helical" evidence="11">
    <location>
        <begin position="395"/>
        <end position="416"/>
    </location>
</feature>
<evidence type="ECO:0000256" key="3">
    <source>
        <dbReference type="ARBA" id="ARBA00011964"/>
    </source>
</evidence>
<evidence type="ECO:0000256" key="5">
    <source>
        <dbReference type="ARBA" id="ARBA00022679"/>
    </source>
</evidence>
<keyword evidence="4" id="KW-0328">Glycosyltransferase</keyword>
<comment type="caution">
    <text evidence="12">The sequence shown here is derived from an EMBL/GenBank/DDBJ whole genome shotgun (WGS) entry which is preliminary data.</text>
</comment>
<reference evidence="12" key="1">
    <citation type="journal article" date="2022" name="bioRxiv">
        <title>Genomics of Preaxostyla Flagellates Illuminates Evolutionary Transitions and the Path Towards Mitochondrial Loss.</title>
        <authorList>
            <person name="Novak L.V.F."/>
            <person name="Treitli S.C."/>
            <person name="Pyrih J."/>
            <person name="Halakuc P."/>
            <person name="Pipaliya S.V."/>
            <person name="Vacek V."/>
            <person name="Brzon O."/>
            <person name="Soukal P."/>
            <person name="Eme L."/>
            <person name="Dacks J.B."/>
            <person name="Karnkowska A."/>
            <person name="Elias M."/>
            <person name="Hampl V."/>
        </authorList>
    </citation>
    <scope>NUCLEOTIDE SEQUENCE</scope>
    <source>
        <strain evidence="12">RCP-MX</strain>
    </source>
</reference>
<protein>
    <recommendedName>
        <fullName evidence="3">dolichyl-P-Man:Man5GlcNAc2-PP-dolichol alpha-1,3-mannosyltransferase</fullName>
        <ecNumber evidence="3">2.4.1.258</ecNumber>
    </recommendedName>
</protein>
<feature type="transmembrane region" description="Helical" evidence="11">
    <location>
        <begin position="225"/>
        <end position="245"/>
    </location>
</feature>
<feature type="transmembrane region" description="Helical" evidence="11">
    <location>
        <begin position="100"/>
        <end position="123"/>
    </location>
</feature>
<evidence type="ECO:0000256" key="10">
    <source>
        <dbReference type="ARBA" id="ARBA00049506"/>
    </source>
</evidence>
<evidence type="ECO:0000313" key="12">
    <source>
        <dbReference type="EMBL" id="KAJ4463017.1"/>
    </source>
</evidence>
<feature type="transmembrane region" description="Helical" evidence="11">
    <location>
        <begin position="326"/>
        <end position="350"/>
    </location>
</feature>
<feature type="transmembrane region" description="Helical" evidence="11">
    <location>
        <begin position="16"/>
        <end position="40"/>
    </location>
</feature>
<keyword evidence="7" id="KW-0256">Endoplasmic reticulum</keyword>
<evidence type="ECO:0000256" key="11">
    <source>
        <dbReference type="SAM" id="Phobius"/>
    </source>
</evidence>
<dbReference type="EMBL" id="JAPMOS010000001">
    <property type="protein sequence ID" value="KAJ4463017.1"/>
    <property type="molecule type" value="Genomic_DNA"/>
</dbReference>
<proteinExistence type="predicted"/>
<organism evidence="12 13">
    <name type="scientific">Paratrimastix pyriformis</name>
    <dbReference type="NCBI Taxonomy" id="342808"/>
    <lineage>
        <taxon>Eukaryota</taxon>
        <taxon>Metamonada</taxon>
        <taxon>Preaxostyla</taxon>
        <taxon>Paratrimastigidae</taxon>
        <taxon>Paratrimastix</taxon>
    </lineage>
</organism>
<evidence type="ECO:0000256" key="2">
    <source>
        <dbReference type="ARBA" id="ARBA00004922"/>
    </source>
</evidence>
<dbReference type="Proteomes" id="UP001141327">
    <property type="component" value="Unassembled WGS sequence"/>
</dbReference>
<evidence type="ECO:0000256" key="6">
    <source>
        <dbReference type="ARBA" id="ARBA00022692"/>
    </source>
</evidence>
<sequence length="437" mass="50222">MPTTRQPHFFVRILQYVLLPTVFPRLLLIAELLGTLFIIYRVPYTEIDWIAYMQEVKGPLTGQWDYSQLRGDTGPLVYPAGFVYLYMALYYLTGEGNNIFLAQLIFLGLYIAMITVVAKIYQLVIYENRSTPKPFMGLSSRNVLYAALLVMTCMSRRVHSLFVLRLFNDCWAMFLLYCAILLILRRRWYLGSALYSLAVSIKMNVFLFAPGLGVLMLLERGIAGTVPLLLLCAAIQVALGTPFLLTNWRTYVHGAFEFGRVFFFKWTVNWRFLGERLFLDKRLALGLLALQALLIGLFWTFKWGLRMPAMRRAMFSLHPKVIRPRLSYRFMVAVLFTSNFLGIVCCRSMHYQFYVWYYHTLPLLLWLVPAIPWPVKVGMLLTIEYAWNVYPSTALSSYLLQLAHWALLLGLLGSAFPAPTAAPPRPALPAKGRPKAQ</sequence>
<dbReference type="Pfam" id="PF05208">
    <property type="entry name" value="ALG3"/>
    <property type="match status" value="1"/>
</dbReference>
<feature type="transmembrane region" description="Helical" evidence="11">
    <location>
        <begin position="166"/>
        <end position="184"/>
    </location>
</feature>
<dbReference type="InterPro" id="IPR007873">
    <property type="entry name" value="Glycosyltransferase_ALG3"/>
</dbReference>
<dbReference type="PANTHER" id="PTHR12646:SF0">
    <property type="entry name" value="DOL-P-MAN:MAN(5)GLCNAC(2)-PP-DOL ALPHA-1,3-MANNOSYLTRANSFERASE"/>
    <property type="match status" value="1"/>
</dbReference>
<evidence type="ECO:0000256" key="1">
    <source>
        <dbReference type="ARBA" id="ARBA00004477"/>
    </source>
</evidence>
<dbReference type="PANTHER" id="PTHR12646">
    <property type="entry name" value="NOT56 - RELATED"/>
    <property type="match status" value="1"/>
</dbReference>
<keyword evidence="5" id="KW-0808">Transferase</keyword>
<evidence type="ECO:0000256" key="7">
    <source>
        <dbReference type="ARBA" id="ARBA00022824"/>
    </source>
</evidence>
<evidence type="ECO:0000256" key="4">
    <source>
        <dbReference type="ARBA" id="ARBA00022676"/>
    </source>
</evidence>
<dbReference type="EC" id="2.4.1.258" evidence="3"/>
<evidence type="ECO:0000256" key="9">
    <source>
        <dbReference type="ARBA" id="ARBA00023136"/>
    </source>
</evidence>
<comment type="subcellular location">
    <subcellularLocation>
        <location evidence="1">Endoplasmic reticulum membrane</location>
        <topology evidence="1">Multi-pass membrane protein</topology>
    </subcellularLocation>
</comment>
<evidence type="ECO:0000256" key="8">
    <source>
        <dbReference type="ARBA" id="ARBA00022989"/>
    </source>
</evidence>
<accession>A0ABQ8UV98</accession>
<feature type="transmembrane region" description="Helical" evidence="11">
    <location>
        <begin position="283"/>
        <end position="305"/>
    </location>
</feature>
<comment type="pathway">
    <text evidence="2">Protein modification; protein glycosylation.</text>
</comment>
<feature type="transmembrane region" description="Helical" evidence="11">
    <location>
        <begin position="76"/>
        <end position="93"/>
    </location>
</feature>